<comment type="similarity">
    <text evidence="1">Belongs to the UPF0213 family.</text>
</comment>
<proteinExistence type="inferred from homology"/>
<sequence length="87" mass="10694">MYYTYILRSDKDKNLYVGYTSDLRRRIQEHNNGKTFSTSHRRPLFLIYYEAYINEDDAKQCEKFLKTGWGRNYIKKTLRNYFKGIKF</sequence>
<dbReference type="EMBL" id="MHOL01000007">
    <property type="protein sequence ID" value="OGZ63075.1"/>
    <property type="molecule type" value="Genomic_DNA"/>
</dbReference>
<accession>A0A1G2HKU9</accession>
<dbReference type="Gene3D" id="3.40.1440.10">
    <property type="entry name" value="GIY-YIG endonuclease"/>
    <property type="match status" value="1"/>
</dbReference>
<dbReference type="PANTHER" id="PTHR34477">
    <property type="entry name" value="UPF0213 PROTEIN YHBQ"/>
    <property type="match status" value="1"/>
</dbReference>
<dbReference type="PANTHER" id="PTHR34477:SF5">
    <property type="entry name" value="BSL5627 PROTEIN"/>
    <property type="match status" value="1"/>
</dbReference>
<gene>
    <name evidence="3" type="ORF">A2639_02860</name>
</gene>
<comment type="caution">
    <text evidence="3">The sequence shown here is derived from an EMBL/GenBank/DDBJ whole genome shotgun (WGS) entry which is preliminary data.</text>
</comment>
<organism evidence="3 4">
    <name type="scientific">Candidatus Staskawiczbacteria bacterium RIFCSPHIGHO2_01_FULL_34_27</name>
    <dbReference type="NCBI Taxonomy" id="1802199"/>
    <lineage>
        <taxon>Bacteria</taxon>
        <taxon>Candidatus Staskawicziibacteriota</taxon>
    </lineage>
</organism>
<dbReference type="InterPro" id="IPR035901">
    <property type="entry name" value="GIY-YIG_endonuc_sf"/>
</dbReference>
<feature type="domain" description="GIY-YIG" evidence="2">
    <location>
        <begin position="1"/>
        <end position="75"/>
    </location>
</feature>
<evidence type="ECO:0000259" key="2">
    <source>
        <dbReference type="PROSITE" id="PS50164"/>
    </source>
</evidence>
<evidence type="ECO:0000313" key="3">
    <source>
        <dbReference type="EMBL" id="OGZ63075.1"/>
    </source>
</evidence>
<dbReference type="InterPro" id="IPR000305">
    <property type="entry name" value="GIY-YIG_endonuc"/>
</dbReference>
<dbReference type="Pfam" id="PF01541">
    <property type="entry name" value="GIY-YIG"/>
    <property type="match status" value="1"/>
</dbReference>
<dbReference type="SUPFAM" id="SSF82771">
    <property type="entry name" value="GIY-YIG endonuclease"/>
    <property type="match status" value="1"/>
</dbReference>
<reference evidence="3 4" key="1">
    <citation type="journal article" date="2016" name="Nat. Commun.">
        <title>Thousands of microbial genomes shed light on interconnected biogeochemical processes in an aquifer system.</title>
        <authorList>
            <person name="Anantharaman K."/>
            <person name="Brown C.T."/>
            <person name="Hug L.A."/>
            <person name="Sharon I."/>
            <person name="Castelle C.J."/>
            <person name="Probst A.J."/>
            <person name="Thomas B.C."/>
            <person name="Singh A."/>
            <person name="Wilkins M.J."/>
            <person name="Karaoz U."/>
            <person name="Brodie E.L."/>
            <person name="Williams K.H."/>
            <person name="Hubbard S.S."/>
            <person name="Banfield J.F."/>
        </authorList>
    </citation>
    <scope>NUCLEOTIDE SEQUENCE [LARGE SCALE GENOMIC DNA]</scope>
</reference>
<name>A0A1G2HKU9_9BACT</name>
<dbReference type="AlphaFoldDB" id="A0A1G2HKU9"/>
<dbReference type="Proteomes" id="UP000178991">
    <property type="component" value="Unassembled WGS sequence"/>
</dbReference>
<protein>
    <submittedName>
        <fullName evidence="3">Excinuclease ABC subunit C</fullName>
    </submittedName>
</protein>
<evidence type="ECO:0000313" key="4">
    <source>
        <dbReference type="Proteomes" id="UP000178991"/>
    </source>
</evidence>
<evidence type="ECO:0000256" key="1">
    <source>
        <dbReference type="ARBA" id="ARBA00007435"/>
    </source>
</evidence>
<dbReference type="InterPro" id="IPR050190">
    <property type="entry name" value="UPF0213_domain"/>
</dbReference>
<dbReference type="PROSITE" id="PS50164">
    <property type="entry name" value="GIY_YIG"/>
    <property type="match status" value="1"/>
</dbReference>